<dbReference type="EMBL" id="GL871565">
    <property type="protein sequence ID" value="EGC28686.1"/>
    <property type="molecule type" value="Genomic_DNA"/>
</dbReference>
<dbReference type="InterPro" id="IPR050209">
    <property type="entry name" value="Rab_GTPases_membrane_traffic"/>
</dbReference>
<dbReference type="eggNOG" id="KOG0098">
    <property type="taxonomic scope" value="Eukaryota"/>
</dbReference>
<dbReference type="GO" id="GO:0016192">
    <property type="term" value="P:vesicle-mediated transport"/>
    <property type="evidence" value="ECO:0000318"/>
    <property type="project" value="GO_Central"/>
</dbReference>
<organism evidence="2 3">
    <name type="scientific">Dictyostelium purpureum</name>
    <name type="common">Slime mold</name>
    <dbReference type="NCBI Taxonomy" id="5786"/>
    <lineage>
        <taxon>Eukaryota</taxon>
        <taxon>Amoebozoa</taxon>
        <taxon>Evosea</taxon>
        <taxon>Eumycetozoa</taxon>
        <taxon>Dictyostelia</taxon>
        <taxon>Dictyosteliales</taxon>
        <taxon>Dictyosteliaceae</taxon>
        <taxon>Dictyostelium</taxon>
    </lineage>
</organism>
<evidence type="ECO:0000313" key="2">
    <source>
        <dbReference type="EMBL" id="EGC28686.1"/>
    </source>
</evidence>
<proteinExistence type="inferred from homology"/>
<name>F1A541_DICPU</name>
<dbReference type="Gene3D" id="3.40.50.300">
    <property type="entry name" value="P-loop containing nucleotide triphosphate hydrolases"/>
    <property type="match status" value="1"/>
</dbReference>
<dbReference type="STRING" id="5786.F1A541"/>
<dbReference type="SMART" id="SM00175">
    <property type="entry name" value="RAB"/>
    <property type="match status" value="1"/>
</dbReference>
<sequence>MCNCQSEPEKPTFNDRKTSSHTQLFKYIMVGDSAVGKSNLLLQFIDKRFVPNSDFTIGVEFGSRSLNIENKQIKLQIWDTAGQEKFRSITRAYYRGAACAMIVYDITRRESFESLASWLSDCRKFSSSDVTIVLIGNKADMDTGRHLMFLKPLLNWSKCRSSEFILKKIEQNPSMNQDVFS</sequence>
<dbReference type="SMART" id="SM00173">
    <property type="entry name" value="RAS"/>
    <property type="match status" value="1"/>
</dbReference>
<dbReference type="GO" id="GO:0005525">
    <property type="term" value="F:GTP binding"/>
    <property type="evidence" value="ECO:0000318"/>
    <property type="project" value="GO_Central"/>
</dbReference>
<dbReference type="InParanoid" id="F1A541"/>
<dbReference type="Pfam" id="PF00071">
    <property type="entry name" value="Ras"/>
    <property type="match status" value="1"/>
</dbReference>
<dbReference type="RefSeq" id="XP_003294785.1">
    <property type="nucleotide sequence ID" value="XM_003294737.1"/>
</dbReference>
<dbReference type="GO" id="GO:0005794">
    <property type="term" value="C:Golgi apparatus"/>
    <property type="evidence" value="ECO:0000318"/>
    <property type="project" value="GO_Central"/>
</dbReference>
<dbReference type="NCBIfam" id="TIGR00231">
    <property type="entry name" value="small_GTP"/>
    <property type="match status" value="1"/>
</dbReference>
<keyword evidence="3" id="KW-1185">Reference proteome</keyword>
<reference evidence="3" key="1">
    <citation type="journal article" date="2011" name="Genome Biol.">
        <title>Comparative genomics of the social amoebae Dictyostelium discoideum and Dictyostelium purpureum.</title>
        <authorList>
            <consortium name="US DOE Joint Genome Institute (JGI-PGF)"/>
            <person name="Sucgang R."/>
            <person name="Kuo A."/>
            <person name="Tian X."/>
            <person name="Salerno W."/>
            <person name="Parikh A."/>
            <person name="Feasley C.L."/>
            <person name="Dalin E."/>
            <person name="Tu H."/>
            <person name="Huang E."/>
            <person name="Barry K."/>
            <person name="Lindquist E."/>
            <person name="Shapiro H."/>
            <person name="Bruce D."/>
            <person name="Schmutz J."/>
            <person name="Salamov A."/>
            <person name="Fey P."/>
            <person name="Gaudet P."/>
            <person name="Anjard C."/>
            <person name="Babu M.M."/>
            <person name="Basu S."/>
            <person name="Bushmanova Y."/>
            <person name="van der Wel H."/>
            <person name="Katoh-Kurasawa M."/>
            <person name="Dinh C."/>
            <person name="Coutinho P.M."/>
            <person name="Saito T."/>
            <person name="Elias M."/>
            <person name="Schaap P."/>
            <person name="Kay R.R."/>
            <person name="Henrissat B."/>
            <person name="Eichinger L."/>
            <person name="Rivero F."/>
            <person name="Putnam N.H."/>
            <person name="West C.M."/>
            <person name="Loomis W.F."/>
            <person name="Chisholm R.L."/>
            <person name="Shaulsky G."/>
            <person name="Strassmann J.E."/>
            <person name="Queller D.C."/>
            <person name="Kuspa A."/>
            <person name="Grigoriev I.V."/>
        </authorList>
    </citation>
    <scope>NUCLEOTIDE SEQUENCE [LARGE SCALE GENOMIC DNA]</scope>
    <source>
        <strain evidence="3">QSDP1</strain>
    </source>
</reference>
<protein>
    <submittedName>
        <fullName evidence="2">Rab GTPase</fullName>
    </submittedName>
</protein>
<dbReference type="GO" id="GO:0003924">
    <property type="term" value="F:GTPase activity"/>
    <property type="evidence" value="ECO:0000318"/>
    <property type="project" value="GO_Central"/>
</dbReference>
<dbReference type="PROSITE" id="PS51419">
    <property type="entry name" value="RAB"/>
    <property type="match status" value="1"/>
</dbReference>
<dbReference type="GO" id="GO:0000139">
    <property type="term" value="C:Golgi membrane"/>
    <property type="evidence" value="ECO:0000318"/>
    <property type="project" value="GO_Central"/>
</dbReference>
<accession>F1A541</accession>
<evidence type="ECO:0000313" key="3">
    <source>
        <dbReference type="Proteomes" id="UP000001064"/>
    </source>
</evidence>
<dbReference type="InterPro" id="IPR001806">
    <property type="entry name" value="Small_GTPase"/>
</dbReference>
<dbReference type="PANTHER" id="PTHR47979">
    <property type="entry name" value="DRAB11-RELATED"/>
    <property type="match status" value="1"/>
</dbReference>
<dbReference type="SUPFAM" id="SSF52540">
    <property type="entry name" value="P-loop containing nucleoside triphosphate hydrolases"/>
    <property type="match status" value="1"/>
</dbReference>
<dbReference type="InterPro" id="IPR027417">
    <property type="entry name" value="P-loop_NTPase"/>
</dbReference>
<dbReference type="SMART" id="SM00174">
    <property type="entry name" value="RHO"/>
    <property type="match status" value="1"/>
</dbReference>
<dbReference type="PRINTS" id="PR00449">
    <property type="entry name" value="RASTRNSFRMNG"/>
</dbReference>
<evidence type="ECO:0000256" key="1">
    <source>
        <dbReference type="ARBA" id="ARBA00006270"/>
    </source>
</evidence>
<dbReference type="AlphaFoldDB" id="F1A541"/>
<comment type="similarity">
    <text evidence="1">Belongs to the small GTPase superfamily. Rab family.</text>
</comment>
<dbReference type="FunCoup" id="F1A541">
    <property type="interactions" value="9"/>
</dbReference>
<dbReference type="OMA" id="SEEHEYQ"/>
<dbReference type="GeneID" id="10510437"/>
<dbReference type="Proteomes" id="UP000001064">
    <property type="component" value="Unassembled WGS sequence"/>
</dbReference>
<dbReference type="VEuPathDB" id="AmoebaDB:DICPUDRAFT_96118"/>
<dbReference type="FunFam" id="3.40.50.300:FF:001728">
    <property type="entry name" value="Ras related protein1"/>
    <property type="match status" value="1"/>
</dbReference>
<dbReference type="PROSITE" id="PS51421">
    <property type="entry name" value="RAS"/>
    <property type="match status" value="1"/>
</dbReference>
<gene>
    <name evidence="2" type="ORF">DICPUDRAFT_96118</name>
</gene>
<dbReference type="InterPro" id="IPR005225">
    <property type="entry name" value="Small_GTP-bd"/>
</dbReference>
<dbReference type="KEGG" id="dpp:DICPUDRAFT_96118"/>
<dbReference type="OrthoDB" id="9989112at2759"/>